<dbReference type="EMBL" id="JANPWB010000001">
    <property type="protein sequence ID" value="KAJ1218456.1"/>
    <property type="molecule type" value="Genomic_DNA"/>
</dbReference>
<evidence type="ECO:0000313" key="1">
    <source>
        <dbReference type="EMBL" id="KAJ1218456.1"/>
    </source>
</evidence>
<accession>A0AAV7WZZ8</accession>
<organism evidence="1 2">
    <name type="scientific">Pleurodeles waltl</name>
    <name type="common">Iberian ribbed newt</name>
    <dbReference type="NCBI Taxonomy" id="8319"/>
    <lineage>
        <taxon>Eukaryota</taxon>
        <taxon>Metazoa</taxon>
        <taxon>Chordata</taxon>
        <taxon>Craniata</taxon>
        <taxon>Vertebrata</taxon>
        <taxon>Euteleostomi</taxon>
        <taxon>Amphibia</taxon>
        <taxon>Batrachia</taxon>
        <taxon>Caudata</taxon>
        <taxon>Salamandroidea</taxon>
        <taxon>Salamandridae</taxon>
        <taxon>Pleurodelinae</taxon>
        <taxon>Pleurodeles</taxon>
    </lineage>
</organism>
<keyword evidence="2" id="KW-1185">Reference proteome</keyword>
<comment type="caution">
    <text evidence="1">The sequence shown here is derived from an EMBL/GenBank/DDBJ whole genome shotgun (WGS) entry which is preliminary data.</text>
</comment>
<proteinExistence type="predicted"/>
<protein>
    <submittedName>
        <fullName evidence="1">Uncharacterized protein</fullName>
    </submittedName>
</protein>
<dbReference type="Proteomes" id="UP001066276">
    <property type="component" value="Chromosome 1_1"/>
</dbReference>
<gene>
    <name evidence="1" type="ORF">NDU88_006036</name>
</gene>
<sequence>MGVHFWTPKLALLLTGENEGRQSVGDVVRVGDCIGEGPSLDQLLGLEYRSLRSGTLCVGETMGSTKGKHLDGTGTPTPGNYVPATAIDTPMDKLDVILQEIRESWLAIEQRLGSIMTELGILKDD</sequence>
<evidence type="ECO:0000313" key="2">
    <source>
        <dbReference type="Proteomes" id="UP001066276"/>
    </source>
</evidence>
<name>A0AAV7WZZ8_PLEWA</name>
<reference evidence="1" key="1">
    <citation type="journal article" date="2022" name="bioRxiv">
        <title>Sequencing and chromosome-scale assembly of the giantPleurodeles waltlgenome.</title>
        <authorList>
            <person name="Brown T."/>
            <person name="Elewa A."/>
            <person name="Iarovenko S."/>
            <person name="Subramanian E."/>
            <person name="Araus A.J."/>
            <person name="Petzold A."/>
            <person name="Susuki M."/>
            <person name="Suzuki K.-i.T."/>
            <person name="Hayashi T."/>
            <person name="Toyoda A."/>
            <person name="Oliveira C."/>
            <person name="Osipova E."/>
            <person name="Leigh N.D."/>
            <person name="Simon A."/>
            <person name="Yun M.H."/>
        </authorList>
    </citation>
    <scope>NUCLEOTIDE SEQUENCE</scope>
    <source>
        <strain evidence="1">20211129_DDA</strain>
        <tissue evidence="1">Liver</tissue>
    </source>
</reference>
<dbReference type="AlphaFoldDB" id="A0AAV7WZZ8"/>